<accession>A0A1H8ZWV6</accession>
<reference evidence="2" key="1">
    <citation type="submission" date="2016-10" db="EMBL/GenBank/DDBJ databases">
        <authorList>
            <person name="Varghese N."/>
            <person name="Submissions S."/>
        </authorList>
    </citation>
    <scope>NUCLEOTIDE SEQUENCE [LARGE SCALE GENOMIC DNA]</scope>
    <source>
        <strain evidence="2">CGMCC 4.578</strain>
    </source>
</reference>
<organism evidence="1 2">
    <name type="scientific">Lentzea flaviverrucosa</name>
    <dbReference type="NCBI Taxonomy" id="200379"/>
    <lineage>
        <taxon>Bacteria</taxon>
        <taxon>Bacillati</taxon>
        <taxon>Actinomycetota</taxon>
        <taxon>Actinomycetes</taxon>
        <taxon>Pseudonocardiales</taxon>
        <taxon>Pseudonocardiaceae</taxon>
        <taxon>Lentzea</taxon>
    </lineage>
</organism>
<dbReference type="RefSeq" id="WP_090062229.1">
    <property type="nucleotide sequence ID" value="NZ_FOFT01000001.1"/>
</dbReference>
<dbReference type="Proteomes" id="UP000199028">
    <property type="component" value="Unassembled WGS sequence"/>
</dbReference>
<protein>
    <submittedName>
        <fullName evidence="1">Uncharacterized protein</fullName>
    </submittedName>
</protein>
<proteinExistence type="predicted"/>
<keyword evidence="2" id="KW-1185">Reference proteome</keyword>
<dbReference type="OrthoDB" id="3568381at2"/>
<gene>
    <name evidence="1" type="ORF">SAMN05216195_10127</name>
</gene>
<evidence type="ECO:0000313" key="2">
    <source>
        <dbReference type="Proteomes" id="UP000199028"/>
    </source>
</evidence>
<name>A0A1H8ZWV6_9PSEU</name>
<dbReference type="EMBL" id="FOFT01000001">
    <property type="protein sequence ID" value="SEP68751.1"/>
    <property type="molecule type" value="Genomic_DNA"/>
</dbReference>
<evidence type="ECO:0000313" key="1">
    <source>
        <dbReference type="EMBL" id="SEP68751.1"/>
    </source>
</evidence>
<sequence length="202" mass="21469">MNRDLSVLHALRCVGTAGLARVASFTGLAESDVESELIDLAVAGLVTHHKGFGGWALTESGRAADAERTGAELESAGSRPALAEAFDAFLVLNPELLDLCTAWQVRSAGGVTTINDHSDAAYDARVLALFTDFHTRAVVVVAALAAAVPRFGRYDARLSEALDRAQAGELERLADTIDSFHTIWAELHEDLLATLGIARWSG</sequence>
<dbReference type="AlphaFoldDB" id="A0A1H8ZWV6"/>